<proteinExistence type="predicted"/>
<gene>
    <name evidence="2" type="primary">AP1M2_0</name>
    <name evidence="2" type="ORF">Zm00014a_039062</name>
</gene>
<protein>
    <submittedName>
        <fullName evidence="2">AP-1 complex subunit mu-2</fullName>
    </submittedName>
</protein>
<dbReference type="EMBL" id="NCVQ01000004">
    <property type="protein sequence ID" value="PWZ33980.1"/>
    <property type="molecule type" value="Genomic_DNA"/>
</dbReference>
<dbReference type="InterPro" id="IPR050431">
    <property type="entry name" value="Adaptor_comp_med_subunit"/>
</dbReference>
<dbReference type="PANTHER" id="PTHR10529">
    <property type="entry name" value="AP COMPLEX SUBUNIT MU"/>
    <property type="match status" value="1"/>
</dbReference>
<dbReference type="InterPro" id="IPR028565">
    <property type="entry name" value="MHD"/>
</dbReference>
<dbReference type="Pfam" id="PF00928">
    <property type="entry name" value="Adap_comp_sub"/>
    <property type="match status" value="1"/>
</dbReference>
<reference evidence="2 3" key="1">
    <citation type="journal article" date="2018" name="Nat. Genet.">
        <title>Extensive intraspecific gene order and gene structural variations between Mo17 and other maize genomes.</title>
        <authorList>
            <person name="Sun S."/>
            <person name="Zhou Y."/>
            <person name="Chen J."/>
            <person name="Shi J."/>
            <person name="Zhao H."/>
            <person name="Zhao H."/>
            <person name="Song W."/>
            <person name="Zhang M."/>
            <person name="Cui Y."/>
            <person name="Dong X."/>
            <person name="Liu H."/>
            <person name="Ma X."/>
            <person name="Jiao Y."/>
            <person name="Wang B."/>
            <person name="Wei X."/>
            <person name="Stein J.C."/>
            <person name="Glaubitz J.C."/>
            <person name="Lu F."/>
            <person name="Yu G."/>
            <person name="Liang C."/>
            <person name="Fengler K."/>
            <person name="Li B."/>
            <person name="Rafalski A."/>
            <person name="Schnable P.S."/>
            <person name="Ware D.H."/>
            <person name="Buckler E.S."/>
            <person name="Lai J."/>
        </authorList>
    </citation>
    <scope>NUCLEOTIDE SEQUENCE [LARGE SCALE GENOMIC DNA]</scope>
    <source>
        <strain evidence="3">cv. Missouri 17</strain>
        <tissue evidence="2">Seedling</tissue>
    </source>
</reference>
<organism evidence="2 3">
    <name type="scientific">Zea mays</name>
    <name type="common">Maize</name>
    <dbReference type="NCBI Taxonomy" id="4577"/>
    <lineage>
        <taxon>Eukaryota</taxon>
        <taxon>Viridiplantae</taxon>
        <taxon>Streptophyta</taxon>
        <taxon>Embryophyta</taxon>
        <taxon>Tracheophyta</taxon>
        <taxon>Spermatophyta</taxon>
        <taxon>Magnoliopsida</taxon>
        <taxon>Liliopsida</taxon>
        <taxon>Poales</taxon>
        <taxon>Poaceae</taxon>
        <taxon>PACMAD clade</taxon>
        <taxon>Panicoideae</taxon>
        <taxon>Andropogonodae</taxon>
        <taxon>Andropogoneae</taxon>
        <taxon>Tripsacinae</taxon>
        <taxon>Zea</taxon>
    </lineage>
</organism>
<sequence>MGSAAYAPERDAMVWKVKSFPGGKEYMCRAEFSLPSITAEEGAPEKKAPIRVKFEIPYFTVSGIQEMIACSTLFGRRCGRVGELEIFSLEMLLDNSAFKTDLIGVIAAAGASE</sequence>
<accession>A0A3L6FMD0</accession>
<dbReference type="AlphaFoldDB" id="A0A3L6FMD0"/>
<dbReference type="InterPro" id="IPR036168">
    <property type="entry name" value="AP2_Mu_C_sf"/>
</dbReference>
<evidence type="ECO:0000259" key="1">
    <source>
        <dbReference type="Pfam" id="PF00928"/>
    </source>
</evidence>
<evidence type="ECO:0000313" key="2">
    <source>
        <dbReference type="EMBL" id="PWZ33980.1"/>
    </source>
</evidence>
<dbReference type="SUPFAM" id="SSF49447">
    <property type="entry name" value="Second domain of Mu2 adaptin subunit (ap50) of ap2 adaptor"/>
    <property type="match status" value="1"/>
</dbReference>
<dbReference type="Proteomes" id="UP000251960">
    <property type="component" value="Chromosome 3"/>
</dbReference>
<evidence type="ECO:0000313" key="3">
    <source>
        <dbReference type="Proteomes" id="UP000251960"/>
    </source>
</evidence>
<dbReference type="ExpressionAtlas" id="A0A3L6FMD0">
    <property type="expression patterns" value="baseline and differential"/>
</dbReference>
<comment type="caution">
    <text evidence="2">The sequence shown here is derived from an EMBL/GenBank/DDBJ whole genome shotgun (WGS) entry which is preliminary data.</text>
</comment>
<feature type="domain" description="MHD" evidence="1">
    <location>
        <begin position="2"/>
        <end position="65"/>
    </location>
</feature>
<dbReference type="Gene3D" id="2.60.40.1170">
    <property type="entry name" value="Mu homology domain, subdomain B"/>
    <property type="match status" value="1"/>
</dbReference>
<name>A0A3L6FMD0_MAIZE</name>